<dbReference type="Proteomes" id="UP000034883">
    <property type="component" value="Chromosome"/>
</dbReference>
<dbReference type="KEGG" id="samy:DB32_006410"/>
<keyword evidence="1" id="KW-0378">Hydrolase</keyword>
<dbReference type="OrthoDB" id="128799at2"/>
<dbReference type="Gene3D" id="3.40.50.1820">
    <property type="entry name" value="alpha/beta hydrolase"/>
    <property type="match status" value="1"/>
</dbReference>
<dbReference type="GO" id="GO:0004553">
    <property type="term" value="F:hydrolase activity, hydrolyzing O-glycosyl compounds"/>
    <property type="evidence" value="ECO:0007669"/>
    <property type="project" value="TreeGrafter"/>
</dbReference>
<evidence type="ECO:0000256" key="1">
    <source>
        <dbReference type="ARBA" id="ARBA00022801"/>
    </source>
</evidence>
<accession>A0A0F6W7C1</accession>
<dbReference type="InterPro" id="IPR008886">
    <property type="entry name" value="UPF0227/Esterase_YqiA"/>
</dbReference>
<reference evidence="2 3" key="1">
    <citation type="submission" date="2015-03" db="EMBL/GenBank/DDBJ databases">
        <title>Genome assembly of Sandaracinus amylolyticus DSM 53668.</title>
        <authorList>
            <person name="Sharma G."/>
            <person name="Subramanian S."/>
        </authorList>
    </citation>
    <scope>NUCLEOTIDE SEQUENCE [LARGE SCALE GENOMIC DNA]</scope>
    <source>
        <strain evidence="2 3">DSM 53668</strain>
    </source>
</reference>
<dbReference type="PANTHER" id="PTHR16138">
    <property type="entry name" value="MYCOPHENOLIC ACID ACYL-GLUCURONIDE ESTERASE, MITOCHONDRIAL"/>
    <property type="match status" value="1"/>
</dbReference>
<evidence type="ECO:0008006" key="4">
    <source>
        <dbReference type="Google" id="ProtNLM"/>
    </source>
</evidence>
<protein>
    <recommendedName>
        <fullName evidence="4">Esterase</fullName>
    </recommendedName>
</protein>
<dbReference type="PANTHER" id="PTHR16138:SF7">
    <property type="entry name" value="PALMITOYL-PROTEIN THIOESTERASE ABHD10, MITOCHONDRIAL"/>
    <property type="match status" value="1"/>
</dbReference>
<dbReference type="InterPro" id="IPR052382">
    <property type="entry name" value="ABHD10_acyl-thioesterase"/>
</dbReference>
<dbReference type="EMBL" id="CP011125">
    <property type="protein sequence ID" value="AKF09261.1"/>
    <property type="molecule type" value="Genomic_DNA"/>
</dbReference>
<evidence type="ECO:0000313" key="2">
    <source>
        <dbReference type="EMBL" id="AKF09261.1"/>
    </source>
</evidence>
<gene>
    <name evidence="2" type="ORF">DB32_006410</name>
</gene>
<dbReference type="SUPFAM" id="SSF53474">
    <property type="entry name" value="alpha/beta-Hydrolases"/>
    <property type="match status" value="1"/>
</dbReference>
<evidence type="ECO:0000313" key="3">
    <source>
        <dbReference type="Proteomes" id="UP000034883"/>
    </source>
</evidence>
<dbReference type="RefSeq" id="WP_053236326.1">
    <property type="nucleotide sequence ID" value="NZ_CP011125.1"/>
</dbReference>
<dbReference type="AlphaFoldDB" id="A0A0F6W7C1"/>
<proteinExistence type="predicted"/>
<keyword evidence="3" id="KW-1185">Reference proteome</keyword>
<dbReference type="Pfam" id="PF05728">
    <property type="entry name" value="UPF0227"/>
    <property type="match status" value="1"/>
</dbReference>
<name>A0A0F6W7C1_9BACT</name>
<organism evidence="2 3">
    <name type="scientific">Sandaracinus amylolyticus</name>
    <dbReference type="NCBI Taxonomy" id="927083"/>
    <lineage>
        <taxon>Bacteria</taxon>
        <taxon>Pseudomonadati</taxon>
        <taxon>Myxococcota</taxon>
        <taxon>Polyangia</taxon>
        <taxon>Polyangiales</taxon>
        <taxon>Sandaracinaceae</taxon>
        <taxon>Sandaracinus</taxon>
    </lineage>
</organism>
<sequence>MTIAYGYLHGFASSARSKKGVHLHTALGDRIDLQLAELNRPSFAKLSIDAMLAELDAMHEAHGRPRWRLVGSSLGGWLTARWAELHPERVDRVILLCPAFDIETRWPQLMKPGEFETWRARGELEVADATGALVPLHFAFYEGAKAHTAYPRVSCPVTIIHGTRDDRVPIESSRRWLASHPHARLIEVDDGHDLVESLPIIERAMIDDFAL</sequence>
<dbReference type="STRING" id="927083.DB32_006410"/>
<dbReference type="InterPro" id="IPR029058">
    <property type="entry name" value="AB_hydrolase_fold"/>
</dbReference>